<protein>
    <submittedName>
        <fullName evidence="2">DUF1801 domain-containing protein</fullName>
    </submittedName>
</protein>
<feature type="domain" description="YdhG-like" evidence="1">
    <location>
        <begin position="23"/>
        <end position="126"/>
    </location>
</feature>
<dbReference type="EMBL" id="RQGD01000006">
    <property type="protein sequence ID" value="TGL63054.1"/>
    <property type="molecule type" value="Genomic_DNA"/>
</dbReference>
<evidence type="ECO:0000313" key="2">
    <source>
        <dbReference type="EMBL" id="TGL63054.1"/>
    </source>
</evidence>
<name>A0A4R9K8W3_9LEPT</name>
<gene>
    <name evidence="2" type="ORF">EHQ58_01760</name>
</gene>
<evidence type="ECO:0000313" key="3">
    <source>
        <dbReference type="Proteomes" id="UP000297693"/>
    </source>
</evidence>
<dbReference type="AlphaFoldDB" id="A0A4R9K8W3"/>
<dbReference type="InterPro" id="IPR014922">
    <property type="entry name" value="YdhG-like"/>
</dbReference>
<sequence>MKNALNEEVTTFLNNLNHPLINEINELRKIILQTKITLQENIKWNGPNYLYDNEDRVTMRIQPPKQLQLIFHRGAKVKKQPPTRIIIDETGLLLWKENDRAIITFKSIEEIKKSKKNINNLIIQWVDATRNII</sequence>
<reference evidence="2" key="1">
    <citation type="journal article" date="2019" name="PLoS Negl. Trop. Dis.">
        <title>Revisiting the worldwide diversity of Leptospira species in the environment.</title>
        <authorList>
            <person name="Vincent A.T."/>
            <person name="Schiettekatte O."/>
            <person name="Bourhy P."/>
            <person name="Veyrier F.J."/>
            <person name="Picardeau M."/>
        </authorList>
    </citation>
    <scope>NUCLEOTIDE SEQUENCE [LARGE SCALE GENOMIC DNA]</scope>
    <source>
        <strain evidence="2">201702476</strain>
    </source>
</reference>
<dbReference type="OrthoDB" id="9811812at2"/>
<evidence type="ECO:0000259" key="1">
    <source>
        <dbReference type="Pfam" id="PF08818"/>
    </source>
</evidence>
<organism evidence="2 3">
    <name type="scientific">Leptospira ognonensis</name>
    <dbReference type="NCBI Taxonomy" id="2484945"/>
    <lineage>
        <taxon>Bacteria</taxon>
        <taxon>Pseudomonadati</taxon>
        <taxon>Spirochaetota</taxon>
        <taxon>Spirochaetia</taxon>
        <taxon>Leptospirales</taxon>
        <taxon>Leptospiraceae</taxon>
        <taxon>Leptospira</taxon>
    </lineage>
</organism>
<comment type="caution">
    <text evidence="2">The sequence shown here is derived from an EMBL/GenBank/DDBJ whole genome shotgun (WGS) entry which is preliminary data.</text>
</comment>
<accession>A0A4R9K8W3</accession>
<proteinExistence type="predicted"/>
<keyword evidence="3" id="KW-1185">Reference proteome</keyword>
<dbReference type="Proteomes" id="UP000297693">
    <property type="component" value="Unassembled WGS sequence"/>
</dbReference>
<dbReference type="Pfam" id="PF08818">
    <property type="entry name" value="DUF1801"/>
    <property type="match status" value="1"/>
</dbReference>
<dbReference type="RefSeq" id="WP_135621623.1">
    <property type="nucleotide sequence ID" value="NZ_RQGD01000006.1"/>
</dbReference>
<dbReference type="SUPFAM" id="SSF159888">
    <property type="entry name" value="YdhG-like"/>
    <property type="match status" value="1"/>
</dbReference>